<dbReference type="CDD" id="cd04792">
    <property type="entry name" value="LanM-like"/>
    <property type="match status" value="1"/>
</dbReference>
<evidence type="ECO:0000313" key="3">
    <source>
        <dbReference type="Proteomes" id="UP000673375"/>
    </source>
</evidence>
<dbReference type="RefSeq" id="WP_209557631.1">
    <property type="nucleotide sequence ID" value="NZ_JAEDXU010000005.1"/>
</dbReference>
<dbReference type="InterPro" id="IPR007822">
    <property type="entry name" value="LANC-like"/>
</dbReference>
<dbReference type="InterPro" id="IPR025410">
    <property type="entry name" value="Lant_dehyd"/>
</dbReference>
<dbReference type="Pfam" id="PF05147">
    <property type="entry name" value="LANC_like"/>
    <property type="match status" value="1"/>
</dbReference>
<dbReference type="Gene3D" id="1.50.10.20">
    <property type="match status" value="1"/>
</dbReference>
<accession>A0ABS4CK35</accession>
<gene>
    <name evidence="2" type="primary">lanM</name>
    <name evidence="2" type="ORF">I6N96_11205</name>
</gene>
<keyword evidence="3" id="KW-1185">Reference proteome</keyword>
<organism evidence="2 3">
    <name type="scientific">Enterococcus larvae</name>
    <dbReference type="NCBI Taxonomy" id="2794352"/>
    <lineage>
        <taxon>Bacteria</taxon>
        <taxon>Bacillati</taxon>
        <taxon>Bacillota</taxon>
        <taxon>Bacilli</taxon>
        <taxon>Lactobacillales</taxon>
        <taxon>Enterococcaceae</taxon>
        <taxon>Enterococcus</taxon>
    </lineage>
</organism>
<name>A0ABS4CK35_9ENTE</name>
<dbReference type="EMBL" id="JAEDXU010000005">
    <property type="protein sequence ID" value="MBP1046835.1"/>
    <property type="molecule type" value="Genomic_DNA"/>
</dbReference>
<dbReference type="InterPro" id="IPR017146">
    <property type="entry name" value="Lanti_2_LanM"/>
</dbReference>
<dbReference type="PIRSF" id="PIRSF037228">
    <property type="entry name" value="Lant_mod_RumM"/>
    <property type="match status" value="1"/>
</dbReference>
<protein>
    <submittedName>
        <fullName evidence="2">Type 2 lantipeptide synthetase LanM</fullName>
    </submittedName>
</protein>
<comment type="caution">
    <text evidence="2">The sequence shown here is derived from an EMBL/GenBank/DDBJ whole genome shotgun (WGS) entry which is preliminary data.</text>
</comment>
<dbReference type="SMART" id="SM01260">
    <property type="entry name" value="LANC_like"/>
    <property type="match status" value="1"/>
</dbReference>
<evidence type="ECO:0000313" key="2">
    <source>
        <dbReference type="EMBL" id="MBP1046835.1"/>
    </source>
</evidence>
<dbReference type="Pfam" id="PF13575">
    <property type="entry name" value="DUF4135"/>
    <property type="match status" value="1"/>
</dbReference>
<reference evidence="2 3" key="1">
    <citation type="submission" date="2020-12" db="EMBL/GenBank/DDBJ databases">
        <title>Vagococcus allomyrinae sp. nov. and Enterococcus lavae sp. nov., isolated from the larvae of Allomyrina dichotoma.</title>
        <authorList>
            <person name="Lee S.D."/>
        </authorList>
    </citation>
    <scope>NUCLEOTIDE SEQUENCE [LARGE SCALE GENOMIC DNA]</scope>
    <source>
        <strain evidence="2 3">BWM-S5</strain>
    </source>
</reference>
<dbReference type="NCBIfam" id="TIGR03897">
    <property type="entry name" value="lanti_2_LanM"/>
    <property type="match status" value="1"/>
</dbReference>
<evidence type="ECO:0000259" key="1">
    <source>
        <dbReference type="Pfam" id="PF13575"/>
    </source>
</evidence>
<feature type="domain" description="Lantibiotic biosynthesis protein dehydration" evidence="1">
    <location>
        <begin position="199"/>
        <end position="562"/>
    </location>
</feature>
<dbReference type="SUPFAM" id="SSF158745">
    <property type="entry name" value="LanC-like"/>
    <property type="match status" value="1"/>
</dbReference>
<dbReference type="Proteomes" id="UP000673375">
    <property type="component" value="Unassembled WGS sequence"/>
</dbReference>
<sequence>MENITYSYAAPLRKRIDCWQKLYSATEDHHYFERLKERKSLLTLDDYGTFLELSGLDEEQMDIGLSSLNEEKAMLLLDGVEKEAWFLLHKQLFTEEQPMKDGALETALRFHIKYYHEQMAQSVEKYKGQLSITAAALSAAVEQFEKELFMLARKTLAWDVHQVVEACQFTGLTKEEEFEHYINEYLGTKESVYNFFSAYPVLAKLLAARLQFACENFEAFIAGVVCSAESLAKQFKITLPLTIDQLNFGQGDSHAKGKSVIQFRLNGQKLVFKFKSLVIGDRFNQLLDCLEETIPIADFYKIRRISKESYAIEEHINYTACVDEKEIEVFYSRYGQLLAVAYWLGATDLHMENIIACGAYPVLIDVETIIRPTFLFEGRKKTDQQMIENASILVSGLVPQKYSSSQSVNIDALSGQRQKLPYKIRQLQQTSSSDIAFEWVDGHMEGAQNIPLLNDEVVDYRNYRQQIIDGFNRLNSEMLAQKELTVRHAEMLFSDIEVRVIYRDTQDYADYLMFASHPECMSNYVERERVIANLWRTDVVPKKLITEEIDAMLVNDIPFFTINSSETVIRTEAGLRIEGAAKSPLETMLQHMNAINENSIRYSLLLLKESLQLLSYKVRPFFITERNHHIQSGVLQKAADIGDLVVEKLLWGEEEQRVLWMKVSLKDEAVPAACYPGTNLYDGLGGIYLFLMTLNHFVPKQAYQCMIDQLEKQIFNSREDAKVQGLFTGLGMRLLLDFFAAELLNDKKYEGRLYGNLLTLAERELPENGEWIYGSAGICALLCEIYRVYSYPIAKELVTRYADEFVLEKDLDSSFAHGYAGILYSMERANELLKDDRLLNKIGQCKFMLLSSYTNEVMHNHSWCRGITGLKSVMTIDGKQSDLAAPENPDSDDCICHGRSSVLLGEKLLNSVLQQNNTVFLSSDEEQLPLDLFTGISGIGYQLLIDSLDLKVRSILFLSKSITR</sequence>
<proteinExistence type="predicted"/>